<dbReference type="InterPro" id="IPR009056">
    <property type="entry name" value="Cyt_c-like_dom"/>
</dbReference>
<name>A0A239I9Y6_9BACT</name>
<feature type="binding site" description="covalent" evidence="8">
    <location>
        <position position="237"/>
    </location>
    <ligand>
        <name>heme c</name>
        <dbReference type="ChEBI" id="CHEBI:61717"/>
        <label>2</label>
    </ligand>
</feature>
<dbReference type="GO" id="GO:0020037">
    <property type="term" value="F:heme binding"/>
    <property type="evidence" value="ECO:0007669"/>
    <property type="project" value="InterPro"/>
</dbReference>
<feature type="chain" id="PRO_5013009169" evidence="10">
    <location>
        <begin position="22"/>
        <end position="368"/>
    </location>
</feature>
<dbReference type="PROSITE" id="PS51007">
    <property type="entry name" value="CYTC"/>
    <property type="match status" value="1"/>
</dbReference>
<dbReference type="EMBL" id="FZOQ01000016">
    <property type="protein sequence ID" value="SNS90128.1"/>
    <property type="molecule type" value="Genomic_DNA"/>
</dbReference>
<dbReference type="PIRSF" id="PIRSF000294">
    <property type="entry name" value="Cytochrome-c_peroxidase"/>
    <property type="match status" value="1"/>
</dbReference>
<evidence type="ECO:0000256" key="9">
    <source>
        <dbReference type="PIRSR" id="PIRSR000294-2"/>
    </source>
</evidence>
<feature type="signal peptide" evidence="10">
    <location>
        <begin position="1"/>
        <end position="21"/>
    </location>
</feature>
<keyword evidence="3 9" id="KW-0479">Metal-binding</keyword>
<keyword evidence="13" id="KW-1185">Reference proteome</keyword>
<dbReference type="InterPro" id="IPR004852">
    <property type="entry name" value="Di-haem_cyt_c_peroxidsae"/>
</dbReference>
<evidence type="ECO:0000256" key="3">
    <source>
        <dbReference type="ARBA" id="ARBA00022723"/>
    </source>
</evidence>
<dbReference type="PANTHER" id="PTHR30600:SF10">
    <property type="entry name" value="BLL6722 PROTEIN"/>
    <property type="match status" value="1"/>
</dbReference>
<keyword evidence="2 8" id="KW-0349">Heme</keyword>
<dbReference type="InterPro" id="IPR051395">
    <property type="entry name" value="Cytochrome_c_Peroxidase/MauG"/>
</dbReference>
<dbReference type="GO" id="GO:0009055">
    <property type="term" value="F:electron transfer activity"/>
    <property type="evidence" value="ECO:0007669"/>
    <property type="project" value="InterPro"/>
</dbReference>
<feature type="binding site" description="axial binding residue" evidence="9">
    <location>
        <position position="88"/>
    </location>
    <ligand>
        <name>heme c</name>
        <dbReference type="ChEBI" id="CHEBI:61717"/>
        <label>1</label>
    </ligand>
    <ligandPart>
        <name>Fe</name>
        <dbReference type="ChEBI" id="CHEBI:18248"/>
    </ligandPart>
</feature>
<dbReference type="Gene3D" id="1.10.760.10">
    <property type="entry name" value="Cytochrome c-like domain"/>
    <property type="match status" value="2"/>
</dbReference>
<protein>
    <submittedName>
        <fullName evidence="12">Cytochrome c peroxidase</fullName>
    </submittedName>
</protein>
<dbReference type="SUPFAM" id="SSF46626">
    <property type="entry name" value="Cytochrome c"/>
    <property type="match status" value="2"/>
</dbReference>
<dbReference type="AlphaFoldDB" id="A0A239I9Y6"/>
<keyword evidence="7 9" id="KW-0408">Iron</keyword>
<keyword evidence="6" id="KW-0560">Oxidoreductase</keyword>
<reference evidence="13" key="1">
    <citation type="submission" date="2017-06" db="EMBL/GenBank/DDBJ databases">
        <authorList>
            <person name="Varghese N."/>
            <person name="Submissions S."/>
        </authorList>
    </citation>
    <scope>NUCLEOTIDE SEQUENCE [LARGE SCALE GENOMIC DNA]</scope>
    <source>
        <strain evidence="13">NKM1</strain>
    </source>
</reference>
<evidence type="ECO:0000256" key="7">
    <source>
        <dbReference type="ARBA" id="ARBA00023004"/>
    </source>
</evidence>
<dbReference type="GO" id="GO:0046872">
    <property type="term" value="F:metal ion binding"/>
    <property type="evidence" value="ECO:0007669"/>
    <property type="project" value="UniProtKB-KW"/>
</dbReference>
<evidence type="ECO:0000256" key="2">
    <source>
        <dbReference type="ARBA" id="ARBA00022617"/>
    </source>
</evidence>
<feature type="binding site" description="covalent" evidence="8">
    <location>
        <position position="87"/>
    </location>
    <ligand>
        <name>heme c</name>
        <dbReference type="ChEBI" id="CHEBI:61717"/>
        <label>1</label>
    </ligand>
</feature>
<sequence length="368" mass="41326">MQTLRNLLLPFLLLIAAFACSPDKEEVEPEVEPFEPTPYELVLPKTFPQNFKVPADNPLTEEGVLLGRHLFYEKRLSGDNTMSCGSCHQQEKAFTDGRALAVGIDGVAHRRSAMSLSNLLWFFLFNWDGSALSLEDQARIPIESEIEMHQSLAEAVKELQATGLYPPLFRKAFGSDTITEERILKAIAQFERTLISADSRYDRYLLDEGTFTEDELEGMKLFMTHPEPGIGLRGGNCGDCHGGVLLSMRTFHNNGLDEVLTDLGYGAVTGREVDKGKFKAPSLRNIALTAPYMHDGRFQTLEEVLDHYNEHIKENSPHLSPLITEATNEVGGKTLLLTEEEKRKIVTFLHTLTDSTFITDKRFSDPFK</sequence>
<evidence type="ECO:0000256" key="1">
    <source>
        <dbReference type="ARBA" id="ARBA00004418"/>
    </source>
</evidence>
<evidence type="ECO:0000256" key="8">
    <source>
        <dbReference type="PIRSR" id="PIRSR000294-1"/>
    </source>
</evidence>
<comment type="PTM">
    <text evidence="8">Binds 2 heme groups per subunit.</text>
</comment>
<evidence type="ECO:0000256" key="4">
    <source>
        <dbReference type="ARBA" id="ARBA00022729"/>
    </source>
</evidence>
<evidence type="ECO:0000313" key="12">
    <source>
        <dbReference type="EMBL" id="SNS90128.1"/>
    </source>
</evidence>
<evidence type="ECO:0000256" key="5">
    <source>
        <dbReference type="ARBA" id="ARBA00022764"/>
    </source>
</evidence>
<evidence type="ECO:0000259" key="11">
    <source>
        <dbReference type="PROSITE" id="PS51007"/>
    </source>
</evidence>
<feature type="binding site" description="axial binding residue" evidence="9">
    <location>
        <position position="241"/>
    </location>
    <ligand>
        <name>heme c</name>
        <dbReference type="ChEBI" id="CHEBI:61717"/>
        <label>2</label>
    </ligand>
    <ligandPart>
        <name>Fe</name>
        <dbReference type="ChEBI" id="CHEBI:18248"/>
    </ligandPart>
</feature>
<organism evidence="12 13">
    <name type="scientific">Pontibacter ummariensis</name>
    <dbReference type="NCBI Taxonomy" id="1610492"/>
    <lineage>
        <taxon>Bacteria</taxon>
        <taxon>Pseudomonadati</taxon>
        <taxon>Bacteroidota</taxon>
        <taxon>Cytophagia</taxon>
        <taxon>Cytophagales</taxon>
        <taxon>Hymenobacteraceae</taxon>
        <taxon>Pontibacter</taxon>
    </lineage>
</organism>
<dbReference type="Proteomes" id="UP000198432">
    <property type="component" value="Unassembled WGS sequence"/>
</dbReference>
<dbReference type="RefSeq" id="WP_089320405.1">
    <property type="nucleotide sequence ID" value="NZ_FZOQ01000016.1"/>
</dbReference>
<feature type="domain" description="Cytochrome c" evidence="11">
    <location>
        <begin position="213"/>
        <end position="353"/>
    </location>
</feature>
<dbReference type="InterPro" id="IPR036909">
    <property type="entry name" value="Cyt_c-like_dom_sf"/>
</dbReference>
<comment type="cofactor">
    <cofactor evidence="8">
        <name>heme</name>
        <dbReference type="ChEBI" id="CHEBI:30413"/>
    </cofactor>
    <text evidence="8">Binds 2 heme groups.</text>
</comment>
<dbReference type="InterPro" id="IPR026259">
    <property type="entry name" value="MauG/Cytc_peroxidase"/>
</dbReference>
<proteinExistence type="predicted"/>
<keyword evidence="12" id="KW-0575">Peroxidase</keyword>
<dbReference type="GO" id="GO:0042597">
    <property type="term" value="C:periplasmic space"/>
    <property type="evidence" value="ECO:0007669"/>
    <property type="project" value="UniProtKB-SubCell"/>
</dbReference>
<dbReference type="Pfam" id="PF03150">
    <property type="entry name" value="CCP_MauG"/>
    <property type="match status" value="1"/>
</dbReference>
<comment type="subcellular location">
    <subcellularLocation>
        <location evidence="1">Periplasm</location>
    </subcellularLocation>
</comment>
<feature type="binding site" description="covalent" evidence="8">
    <location>
        <position position="240"/>
    </location>
    <ligand>
        <name>heme c</name>
        <dbReference type="ChEBI" id="CHEBI:61717"/>
        <label>2</label>
    </ligand>
</feature>
<dbReference type="GO" id="GO:0004130">
    <property type="term" value="F:cytochrome-c peroxidase activity"/>
    <property type="evidence" value="ECO:0007669"/>
    <property type="project" value="TreeGrafter"/>
</dbReference>
<evidence type="ECO:0000313" key="13">
    <source>
        <dbReference type="Proteomes" id="UP000198432"/>
    </source>
</evidence>
<dbReference type="PROSITE" id="PS51257">
    <property type="entry name" value="PROKAR_LIPOPROTEIN"/>
    <property type="match status" value="1"/>
</dbReference>
<evidence type="ECO:0000256" key="6">
    <source>
        <dbReference type="ARBA" id="ARBA00023002"/>
    </source>
</evidence>
<dbReference type="OrthoDB" id="9805202at2"/>
<accession>A0A239I9Y6</accession>
<keyword evidence="5" id="KW-0574">Periplasm</keyword>
<evidence type="ECO:0000256" key="10">
    <source>
        <dbReference type="SAM" id="SignalP"/>
    </source>
</evidence>
<keyword evidence="4 10" id="KW-0732">Signal</keyword>
<feature type="binding site" description="covalent" evidence="8">
    <location>
        <position position="84"/>
    </location>
    <ligand>
        <name>heme c</name>
        <dbReference type="ChEBI" id="CHEBI:61717"/>
        <label>1</label>
    </ligand>
</feature>
<gene>
    <name evidence="12" type="ORF">SAMN06296052_11655</name>
</gene>
<dbReference type="PANTHER" id="PTHR30600">
    <property type="entry name" value="CYTOCHROME C PEROXIDASE-RELATED"/>
    <property type="match status" value="1"/>
</dbReference>